<dbReference type="SUPFAM" id="SSF143737">
    <property type="entry name" value="YeeU-like"/>
    <property type="match status" value="1"/>
</dbReference>
<organism evidence="1">
    <name type="scientific">uncultured bacterium Contig1298</name>
    <dbReference type="NCBI Taxonomy" id="1393409"/>
    <lineage>
        <taxon>Bacteria</taxon>
        <taxon>environmental samples</taxon>
    </lineage>
</organism>
<dbReference type="Pfam" id="PF06154">
    <property type="entry name" value="CbeA_antitoxin"/>
    <property type="match status" value="1"/>
</dbReference>
<dbReference type="Gene3D" id="3.30.450.20">
    <property type="entry name" value="PAS domain"/>
    <property type="match status" value="1"/>
</dbReference>
<dbReference type="InterPro" id="IPR009320">
    <property type="entry name" value="Antitoxin_CbeA"/>
</dbReference>
<dbReference type="InterPro" id="IPR038025">
    <property type="entry name" value="CbeA_sf"/>
</dbReference>
<proteinExistence type="predicted"/>
<protein>
    <submittedName>
        <fullName evidence="1">Uncharacterized protein</fullName>
    </submittedName>
</protein>
<reference evidence="1" key="1">
    <citation type="journal article" date="2013" name="PLoS ONE">
        <title>Metagenomic insights into the carbohydrate-active enzymes carried by the microorganisms adhering to solid digesta in the rumen of cows.</title>
        <authorList>
            <person name="Wang L."/>
            <person name="Hatem A."/>
            <person name="Catalyurek U.V."/>
            <person name="Morrison M."/>
            <person name="Yu Z."/>
        </authorList>
    </citation>
    <scope>NUCLEOTIDE SEQUENCE</scope>
</reference>
<name>W0FPZ7_9BACT</name>
<dbReference type="EMBL" id="KC247022">
    <property type="protein sequence ID" value="AHF26953.1"/>
    <property type="molecule type" value="Genomic_DNA"/>
</dbReference>
<dbReference type="AlphaFoldDB" id="W0FPZ7"/>
<accession>W0FPZ7</accession>
<sequence length="137" mass="15566">MSAAGKYSHSPNMVFFNRNKIMNKDSTQTWGLKRDITPCFGARLVQEGHRLHFLADRAGFTGSFSEVQTLQLDEAFPHFVAHLELMLLSCELNPRYAHCVTLYRNGLTGEADTLGSHGYVYIAILNRHGFNRHLRVI</sequence>
<evidence type="ECO:0000313" key="1">
    <source>
        <dbReference type="EMBL" id="AHF26953.1"/>
    </source>
</evidence>
<dbReference type="GO" id="GO:0051495">
    <property type="term" value="P:positive regulation of cytoskeleton organization"/>
    <property type="evidence" value="ECO:0007669"/>
    <property type="project" value="InterPro"/>
</dbReference>